<dbReference type="CDD" id="cd14256">
    <property type="entry name" value="Dockerin_I"/>
    <property type="match status" value="1"/>
</dbReference>
<keyword evidence="1" id="KW-0732">Signal</keyword>
<feature type="signal peptide" evidence="1">
    <location>
        <begin position="1"/>
        <end position="29"/>
    </location>
</feature>
<evidence type="ECO:0000313" key="4">
    <source>
        <dbReference type="Proteomes" id="UP000183461"/>
    </source>
</evidence>
<dbReference type="Gene3D" id="1.10.1330.10">
    <property type="entry name" value="Dockerin domain"/>
    <property type="match status" value="1"/>
</dbReference>
<gene>
    <name evidence="3" type="ORF">SAMN02910280_1874</name>
</gene>
<dbReference type="EMBL" id="FPIP01000004">
    <property type="protein sequence ID" value="SFW33398.1"/>
    <property type="molecule type" value="Genomic_DNA"/>
</dbReference>
<dbReference type="PROSITE" id="PS00018">
    <property type="entry name" value="EF_HAND_1"/>
    <property type="match status" value="1"/>
</dbReference>
<accession>A0A1K1NG63</accession>
<dbReference type="Proteomes" id="UP000183461">
    <property type="component" value="Unassembled WGS sequence"/>
</dbReference>
<dbReference type="InterPro" id="IPR018247">
    <property type="entry name" value="EF_Hand_1_Ca_BS"/>
</dbReference>
<organism evidence="3 4">
    <name type="scientific">Ruminococcus flavefaciens</name>
    <dbReference type="NCBI Taxonomy" id="1265"/>
    <lineage>
        <taxon>Bacteria</taxon>
        <taxon>Bacillati</taxon>
        <taxon>Bacillota</taxon>
        <taxon>Clostridia</taxon>
        <taxon>Eubacteriales</taxon>
        <taxon>Oscillospiraceae</taxon>
        <taxon>Ruminococcus</taxon>
    </lineage>
</organism>
<dbReference type="GO" id="GO:0000272">
    <property type="term" value="P:polysaccharide catabolic process"/>
    <property type="evidence" value="ECO:0007669"/>
    <property type="project" value="InterPro"/>
</dbReference>
<evidence type="ECO:0000313" key="3">
    <source>
        <dbReference type="EMBL" id="SFW33398.1"/>
    </source>
</evidence>
<name>A0A1K1NG63_RUMFL</name>
<protein>
    <submittedName>
        <fullName evidence="3">Repeat domain (List_Bact_rpt)</fullName>
    </submittedName>
</protein>
<dbReference type="InterPro" id="IPR036439">
    <property type="entry name" value="Dockerin_dom_sf"/>
</dbReference>
<dbReference type="RefSeq" id="WP_072300153.1">
    <property type="nucleotide sequence ID" value="NZ_FPIP01000004.1"/>
</dbReference>
<dbReference type="InterPro" id="IPR016134">
    <property type="entry name" value="Dockerin_dom"/>
</dbReference>
<feature type="chain" id="PRO_5012588805" evidence="1">
    <location>
        <begin position="30"/>
        <end position="695"/>
    </location>
</feature>
<proteinExistence type="predicted"/>
<dbReference type="SUPFAM" id="SSF63446">
    <property type="entry name" value="Type I dockerin domain"/>
    <property type="match status" value="1"/>
</dbReference>
<dbReference type="Pfam" id="PF09479">
    <property type="entry name" value="Flg_new"/>
    <property type="match status" value="2"/>
</dbReference>
<dbReference type="InterPro" id="IPR013378">
    <property type="entry name" value="InlB-like_B-rpt"/>
</dbReference>
<evidence type="ECO:0000259" key="2">
    <source>
        <dbReference type="PROSITE" id="PS51766"/>
    </source>
</evidence>
<dbReference type="PROSITE" id="PS51766">
    <property type="entry name" value="DOCKERIN"/>
    <property type="match status" value="1"/>
</dbReference>
<evidence type="ECO:0000256" key="1">
    <source>
        <dbReference type="SAM" id="SignalP"/>
    </source>
</evidence>
<sequence>MNTIIKRMTAAVSSAVIAVCSVGINYSFGADTEGKTYKVHFELGDDVTIVPDDDGNVPVIKDVTDTYNAVVFMPKAELEREGYYFKGWTADNVYGYLSGRVYHIPDHDVTITPVWQKKDDNVYHTVKFSVVIDGEVREDYEKMVPAEKVRAGALVEIPMNVFPRSGYAQSGWTDGTHVFTGQQYIVVGDEDITLEPNWCKKYLLTYTVGDADRVNGAVKQEYEVMETGAVNLQSNNRFSRNGFSIGGWHCETDGKDYKCDQKFVMPASDVVMTPIWEPINYTVVFFANTGSDSDDIRIKGKTDTTIKLPECSCKKEGYTFGGWKKDDKIYQAGEDYLIEGALPGVGISFNAVWNAEGSETTTTTTSATATTTSSVTTTSTATSPILSTTSTTAVMAYEISVVDKASGKLINDVYLSAKDTIIENGSSRVSEFPVDTKSANPKKIDFKGIKNFEGITNISDFSIVQNIYNGFAYKLSEDDITSEVKDGTAYYTVKVAKKVYPDDVRPYSHVVRVYDKATKELVNDAVVMGAWNIVYEDGKVTGPISQIDTSAANPAIISYEKYKDAKVCSFSINGVKEGSSYTFSKDDYTTEDDGVQHKIYHNVYLTKSEITYGDANSDGNVDMSDVVLIMQALANPNKFDINGTDDNHITEKGRTNADVWNTGDGLTTEDALHIQKYLLGLCDITGKVEMTSSPE</sequence>
<feature type="domain" description="Dockerin" evidence="2">
    <location>
        <begin position="608"/>
        <end position="687"/>
    </location>
</feature>
<dbReference type="AlphaFoldDB" id="A0A1K1NG63"/>
<reference evidence="3 4" key="1">
    <citation type="submission" date="2016-11" db="EMBL/GenBank/DDBJ databases">
        <authorList>
            <person name="Jaros S."/>
            <person name="Januszkiewicz K."/>
            <person name="Wedrychowicz H."/>
        </authorList>
    </citation>
    <scope>NUCLEOTIDE SEQUENCE [LARGE SCALE GENOMIC DNA]</scope>
    <source>
        <strain evidence="3 4">YL228</strain>
    </source>
</reference>